<evidence type="ECO:0000313" key="9">
    <source>
        <dbReference type="Proteomes" id="UP000256503"/>
    </source>
</evidence>
<evidence type="ECO:0000256" key="5">
    <source>
        <dbReference type="ARBA" id="ARBA00022927"/>
    </source>
</evidence>
<dbReference type="GO" id="GO:0005576">
    <property type="term" value="C:extracellular region"/>
    <property type="evidence" value="ECO:0007669"/>
    <property type="project" value="UniProtKB-SubCell"/>
</dbReference>
<dbReference type="GeneID" id="300272984"/>
<evidence type="ECO:0000256" key="1">
    <source>
        <dbReference type="ARBA" id="ARBA00004241"/>
    </source>
</evidence>
<dbReference type="GO" id="GO:0030257">
    <property type="term" value="C:type III protein secretion system complex"/>
    <property type="evidence" value="ECO:0007669"/>
    <property type="project" value="InterPro"/>
</dbReference>
<dbReference type="RefSeq" id="WP_016394499.1">
    <property type="nucleotide sequence ID" value="NZ_BSOM01000021.1"/>
</dbReference>
<accession>A0AAD0QVU2</accession>
<dbReference type="Pfam" id="PF09392">
    <property type="entry name" value="T3SS_needle_F"/>
    <property type="match status" value="1"/>
</dbReference>
<evidence type="ECO:0000256" key="7">
    <source>
        <dbReference type="ARBA" id="ARBA00035658"/>
    </source>
</evidence>
<proteinExistence type="inferred from homology"/>
<dbReference type="SUPFAM" id="SSF140129">
    <property type="entry name" value="MxiH-like"/>
    <property type="match status" value="1"/>
</dbReference>
<dbReference type="InterPro" id="IPR011841">
    <property type="entry name" value="T3SS_needle_YscF"/>
</dbReference>
<dbReference type="InterPro" id="IPR021123">
    <property type="entry name" value="T3SS_needle-like"/>
</dbReference>
<dbReference type="InterPro" id="IPR037203">
    <property type="entry name" value="T3SS_needle-like_sf"/>
</dbReference>
<keyword evidence="5" id="KW-0653">Protein transport</keyword>
<dbReference type="GO" id="GO:0009986">
    <property type="term" value="C:cell surface"/>
    <property type="evidence" value="ECO:0007669"/>
    <property type="project" value="UniProtKB-SubCell"/>
</dbReference>
<comment type="similarity">
    <text evidence="7">Belongs to the SctF family.</text>
</comment>
<reference evidence="8 9" key="1">
    <citation type="submission" date="2018-07" db="EMBL/GenBank/DDBJ databases">
        <title>Complete genome sequence of a Pseudomonas plecoglossicida strain pathogenic to the marine fish, Larimichthys crocea.</title>
        <authorList>
            <person name="Tao Z."/>
        </authorList>
    </citation>
    <scope>NUCLEOTIDE SEQUENCE [LARGE SCALE GENOMIC DNA]</scope>
    <source>
        <strain evidence="8 9">XSDHY-P</strain>
    </source>
</reference>
<protein>
    <submittedName>
        <fullName evidence="8">EscF/YscF/HrpA family type III secretion system needle major subunit</fullName>
    </submittedName>
</protein>
<evidence type="ECO:0000256" key="3">
    <source>
        <dbReference type="ARBA" id="ARBA00022448"/>
    </source>
</evidence>
<dbReference type="AlphaFoldDB" id="A0AAD0QVU2"/>
<evidence type="ECO:0000256" key="2">
    <source>
        <dbReference type="ARBA" id="ARBA00004613"/>
    </source>
</evidence>
<dbReference type="EMBL" id="CP031146">
    <property type="protein sequence ID" value="AXM95556.1"/>
    <property type="molecule type" value="Genomic_DNA"/>
</dbReference>
<keyword evidence="3" id="KW-0813">Transport</keyword>
<sequence>MASMFDAAYQLTMESNQAAQDRVKAAMDALKATPDDPILLAQLQHEMNKYSHNFSLGSTMLKLYKDLFQSMLQKF</sequence>
<organism evidence="8 9">
    <name type="scientific">Pseudomonas plecoglossicida</name>
    <dbReference type="NCBI Taxonomy" id="70775"/>
    <lineage>
        <taxon>Bacteria</taxon>
        <taxon>Pseudomonadati</taxon>
        <taxon>Pseudomonadota</taxon>
        <taxon>Gammaproteobacteria</taxon>
        <taxon>Pseudomonadales</taxon>
        <taxon>Pseudomonadaceae</taxon>
        <taxon>Pseudomonas</taxon>
    </lineage>
</organism>
<dbReference type="NCBIfam" id="TIGR02105">
    <property type="entry name" value="III_needle"/>
    <property type="match status" value="1"/>
</dbReference>
<gene>
    <name evidence="8" type="ORF">DVB73_06945</name>
</gene>
<name>A0AAD0QVU2_PSEDL</name>
<comment type="subcellular location">
    <subcellularLocation>
        <location evidence="1">Cell surface</location>
    </subcellularLocation>
    <subcellularLocation>
        <location evidence="2">Secreted</location>
    </subcellularLocation>
</comment>
<dbReference type="Proteomes" id="UP000256503">
    <property type="component" value="Chromosome"/>
</dbReference>
<dbReference type="GO" id="GO:0030254">
    <property type="term" value="P:protein secretion by the type III secretion system"/>
    <property type="evidence" value="ECO:0007669"/>
    <property type="project" value="InterPro"/>
</dbReference>
<keyword evidence="4" id="KW-0964">Secreted</keyword>
<evidence type="ECO:0000256" key="4">
    <source>
        <dbReference type="ARBA" id="ARBA00022525"/>
    </source>
</evidence>
<keyword evidence="6" id="KW-0843">Virulence</keyword>
<dbReference type="Gene3D" id="1.20.58.90">
    <property type="match status" value="1"/>
</dbReference>
<evidence type="ECO:0000313" key="8">
    <source>
        <dbReference type="EMBL" id="AXM95556.1"/>
    </source>
</evidence>
<evidence type="ECO:0000256" key="6">
    <source>
        <dbReference type="ARBA" id="ARBA00023026"/>
    </source>
</evidence>